<evidence type="ECO:0000313" key="2">
    <source>
        <dbReference type="EMBL" id="CAI8912959.1"/>
    </source>
</evidence>
<keyword evidence="3" id="KW-1185">Reference proteome</keyword>
<keyword evidence="1" id="KW-0812">Transmembrane</keyword>
<organism evidence="2 3">
    <name type="scientific">Methylocaldum szegediense</name>
    <dbReference type="NCBI Taxonomy" id="73780"/>
    <lineage>
        <taxon>Bacteria</taxon>
        <taxon>Pseudomonadati</taxon>
        <taxon>Pseudomonadota</taxon>
        <taxon>Gammaproteobacteria</taxon>
        <taxon>Methylococcales</taxon>
        <taxon>Methylococcaceae</taxon>
        <taxon>Methylocaldum</taxon>
    </lineage>
</organism>
<dbReference type="Proteomes" id="UP001162030">
    <property type="component" value="Chromosome"/>
</dbReference>
<reference evidence="2 3" key="1">
    <citation type="submission" date="2023-03" db="EMBL/GenBank/DDBJ databases">
        <authorList>
            <person name="Pearce D."/>
        </authorList>
    </citation>
    <scope>NUCLEOTIDE SEQUENCE [LARGE SCALE GENOMIC DNA]</scope>
    <source>
        <strain evidence="2">Msz</strain>
    </source>
</reference>
<evidence type="ECO:0008006" key="4">
    <source>
        <dbReference type="Google" id="ProtNLM"/>
    </source>
</evidence>
<feature type="transmembrane region" description="Helical" evidence="1">
    <location>
        <begin position="66"/>
        <end position="86"/>
    </location>
</feature>
<dbReference type="EMBL" id="OX458333">
    <property type="protein sequence ID" value="CAI8912959.1"/>
    <property type="molecule type" value="Genomic_DNA"/>
</dbReference>
<evidence type="ECO:0000256" key="1">
    <source>
        <dbReference type="SAM" id="Phobius"/>
    </source>
</evidence>
<sequence length="95" mass="10492">MIGGIVAVLIAYWFYRSAEDRGLPVFHWAFAGLLAFYIPNFAWSLLVAKPWVASLHAQQPTLTTGLINLSSVILGLLCAVLVRYFVLLKAAKAQQ</sequence>
<accession>A0ABM9I5W8</accession>
<dbReference type="RefSeq" id="WP_036267828.1">
    <property type="nucleotide sequence ID" value="NZ_OX458333.1"/>
</dbReference>
<gene>
    <name evidence="2" type="ORF">MSZNOR_3679</name>
</gene>
<keyword evidence="1" id="KW-0472">Membrane</keyword>
<feature type="transmembrane region" description="Helical" evidence="1">
    <location>
        <begin position="25"/>
        <end position="46"/>
    </location>
</feature>
<protein>
    <recommendedName>
        <fullName evidence="4">DUF4328 domain-containing protein</fullName>
    </recommendedName>
</protein>
<evidence type="ECO:0000313" key="3">
    <source>
        <dbReference type="Proteomes" id="UP001162030"/>
    </source>
</evidence>
<proteinExistence type="predicted"/>
<keyword evidence="1" id="KW-1133">Transmembrane helix</keyword>
<name>A0ABM9I5W8_9GAMM</name>